<accession>A0AAF0QBC8</accession>
<dbReference type="AlphaFoldDB" id="A0AAF0QBC8"/>
<proteinExistence type="predicted"/>
<gene>
    <name evidence="1" type="ORF">MTR67_012918</name>
</gene>
<evidence type="ECO:0000313" key="1">
    <source>
        <dbReference type="EMBL" id="WMV19533.1"/>
    </source>
</evidence>
<dbReference type="EMBL" id="CP133614">
    <property type="protein sequence ID" value="WMV19533.1"/>
    <property type="molecule type" value="Genomic_DNA"/>
</dbReference>
<evidence type="ECO:0008006" key="3">
    <source>
        <dbReference type="Google" id="ProtNLM"/>
    </source>
</evidence>
<sequence length="70" mass="8070">MLNFNVLIQHVYREGNSLVDFLSNQDFVFAGTTNFYSFSELPCAGRKILNLDKIQTPNLRFRAANNPNHH</sequence>
<protein>
    <recommendedName>
        <fullName evidence="3">RNase H type-1 domain-containing protein</fullName>
    </recommendedName>
</protein>
<evidence type="ECO:0000313" key="2">
    <source>
        <dbReference type="Proteomes" id="UP001234989"/>
    </source>
</evidence>
<dbReference type="Proteomes" id="UP001234989">
    <property type="component" value="Chromosome 3"/>
</dbReference>
<reference evidence="1" key="1">
    <citation type="submission" date="2023-08" db="EMBL/GenBank/DDBJ databases">
        <title>A de novo genome assembly of Solanum verrucosum Schlechtendal, a Mexican diploid species geographically isolated from the other diploid A-genome species in potato relatives.</title>
        <authorList>
            <person name="Hosaka K."/>
        </authorList>
    </citation>
    <scope>NUCLEOTIDE SEQUENCE</scope>
    <source>
        <tissue evidence="1">Young leaves</tissue>
    </source>
</reference>
<keyword evidence="2" id="KW-1185">Reference proteome</keyword>
<name>A0AAF0QBC8_SOLVR</name>
<organism evidence="1 2">
    <name type="scientific">Solanum verrucosum</name>
    <dbReference type="NCBI Taxonomy" id="315347"/>
    <lineage>
        <taxon>Eukaryota</taxon>
        <taxon>Viridiplantae</taxon>
        <taxon>Streptophyta</taxon>
        <taxon>Embryophyta</taxon>
        <taxon>Tracheophyta</taxon>
        <taxon>Spermatophyta</taxon>
        <taxon>Magnoliopsida</taxon>
        <taxon>eudicotyledons</taxon>
        <taxon>Gunneridae</taxon>
        <taxon>Pentapetalae</taxon>
        <taxon>asterids</taxon>
        <taxon>lamiids</taxon>
        <taxon>Solanales</taxon>
        <taxon>Solanaceae</taxon>
        <taxon>Solanoideae</taxon>
        <taxon>Solaneae</taxon>
        <taxon>Solanum</taxon>
    </lineage>
</organism>